<feature type="transmembrane region" description="Helical" evidence="1">
    <location>
        <begin position="260"/>
        <end position="281"/>
    </location>
</feature>
<keyword evidence="1" id="KW-1133">Transmembrane helix</keyword>
<evidence type="ECO:0000313" key="3">
    <source>
        <dbReference type="Proteomes" id="UP000177354"/>
    </source>
</evidence>
<feature type="transmembrane region" description="Helical" evidence="1">
    <location>
        <begin position="305"/>
        <end position="324"/>
    </location>
</feature>
<feature type="transmembrane region" description="Helical" evidence="1">
    <location>
        <begin position="199"/>
        <end position="216"/>
    </location>
</feature>
<feature type="transmembrane region" description="Helical" evidence="1">
    <location>
        <begin position="396"/>
        <end position="420"/>
    </location>
</feature>
<organism evidence="2 3">
    <name type="scientific">Candidatus Gottesmanbacteria bacterium RIFCSPHIGHO2_01_FULL_40_15</name>
    <dbReference type="NCBI Taxonomy" id="1798376"/>
    <lineage>
        <taxon>Bacteria</taxon>
        <taxon>Candidatus Gottesmaniibacteriota</taxon>
    </lineage>
</organism>
<feature type="transmembrane region" description="Helical" evidence="1">
    <location>
        <begin position="222"/>
        <end position="239"/>
    </location>
</feature>
<feature type="transmembrane region" description="Helical" evidence="1">
    <location>
        <begin position="129"/>
        <end position="153"/>
    </location>
</feature>
<evidence type="ECO:0008006" key="4">
    <source>
        <dbReference type="Google" id="ProtNLM"/>
    </source>
</evidence>
<feature type="transmembrane region" description="Helical" evidence="1">
    <location>
        <begin position="363"/>
        <end position="384"/>
    </location>
</feature>
<name>A0A1F5Z0A3_9BACT</name>
<gene>
    <name evidence="2" type="ORF">A2777_04760</name>
</gene>
<evidence type="ECO:0000313" key="2">
    <source>
        <dbReference type="EMBL" id="OGG05900.1"/>
    </source>
</evidence>
<evidence type="ECO:0000256" key="1">
    <source>
        <dbReference type="SAM" id="Phobius"/>
    </source>
</evidence>
<feature type="transmembrane region" description="Helical" evidence="1">
    <location>
        <begin position="103"/>
        <end position="120"/>
    </location>
</feature>
<dbReference type="EMBL" id="MFJF01000021">
    <property type="protein sequence ID" value="OGG05900.1"/>
    <property type="molecule type" value="Genomic_DNA"/>
</dbReference>
<sequence>MVKSKFVIIFSAVFLTLLSFVPSIYEYITSKGIPPERYFVFEHNYNFDFNFYLSRIRQGREGQFLVTEKYYNQPHKESLFQIVYLYLGKAGGLLGFSDTNSYHIWRLVFGFLLLYITAIFGKHFFEKKWLYLFFLLAATSGSWPILTTTPGLFRFATWMGWWSVMDSLQRITIMPHILIGQIFLVLFIIKFISGKTVNLTRAIVWGLSGLIAGIIFPPTLIIIYGFFAVQAILELLDIFSLRVEFTLKRKKITDLIKTRIIPEFIFFLLSAPSFIYIQIMFREQPWKALALFDIEHRIPLPYDQYLPGLGPQLILGIAGLVFVIMKNKRKFYPAVSWVLTISLLFLVFDKVPQQSPIRFTEGLIHIPLAVLTTYIFQLSFQAAAATRGKLRQLIRAGAATAAGGVILTGFLVMLSMILWLTDQTKAKQLATWKVPLGAQLGYPVRDFMEGIFYLRDNTARKSVVLSYITAGNYIPAYAGNYVYLGHANTPHEDENEIEAERFYKGEMDLGAARKFLQKERISYIYFGPQERELGEIEDLKAKYNFLIPIYTNNSVKIYRLNI</sequence>
<feature type="transmembrane region" description="Helical" evidence="1">
    <location>
        <begin position="331"/>
        <end position="348"/>
    </location>
</feature>
<feature type="transmembrane region" description="Helical" evidence="1">
    <location>
        <begin position="173"/>
        <end position="192"/>
    </location>
</feature>
<comment type="caution">
    <text evidence="2">The sequence shown here is derived from an EMBL/GenBank/DDBJ whole genome shotgun (WGS) entry which is preliminary data.</text>
</comment>
<feature type="transmembrane region" description="Helical" evidence="1">
    <location>
        <begin position="6"/>
        <end position="28"/>
    </location>
</feature>
<dbReference type="AlphaFoldDB" id="A0A1F5Z0A3"/>
<proteinExistence type="predicted"/>
<protein>
    <recommendedName>
        <fullName evidence="4">Glycosyltransferase RgtA/B/C/D-like domain-containing protein</fullName>
    </recommendedName>
</protein>
<reference evidence="2 3" key="1">
    <citation type="journal article" date="2016" name="Nat. Commun.">
        <title>Thousands of microbial genomes shed light on interconnected biogeochemical processes in an aquifer system.</title>
        <authorList>
            <person name="Anantharaman K."/>
            <person name="Brown C.T."/>
            <person name="Hug L.A."/>
            <person name="Sharon I."/>
            <person name="Castelle C.J."/>
            <person name="Probst A.J."/>
            <person name="Thomas B.C."/>
            <person name="Singh A."/>
            <person name="Wilkins M.J."/>
            <person name="Karaoz U."/>
            <person name="Brodie E.L."/>
            <person name="Williams K.H."/>
            <person name="Hubbard S.S."/>
            <person name="Banfield J.F."/>
        </authorList>
    </citation>
    <scope>NUCLEOTIDE SEQUENCE [LARGE SCALE GENOMIC DNA]</scope>
</reference>
<accession>A0A1F5Z0A3</accession>
<keyword evidence="1" id="KW-0812">Transmembrane</keyword>
<dbReference type="Proteomes" id="UP000177354">
    <property type="component" value="Unassembled WGS sequence"/>
</dbReference>
<keyword evidence="1" id="KW-0472">Membrane</keyword>